<evidence type="ECO:0000256" key="1">
    <source>
        <dbReference type="SAM" id="Phobius"/>
    </source>
</evidence>
<reference evidence="2 3" key="2">
    <citation type="submission" date="2020-03" db="EMBL/GenBank/DDBJ databases">
        <authorList>
            <person name="Ichikawa N."/>
            <person name="Kimura A."/>
            <person name="Kitahashi Y."/>
            <person name="Uohara A."/>
        </authorList>
    </citation>
    <scope>NUCLEOTIDE SEQUENCE [LARGE SCALE GENOMIC DNA]</scope>
    <source>
        <strain evidence="2 3">NBRC 108639</strain>
    </source>
</reference>
<dbReference type="Pfam" id="PF14333">
    <property type="entry name" value="DUF4389"/>
    <property type="match status" value="1"/>
</dbReference>
<dbReference type="EMBL" id="BLPF01000002">
    <property type="protein sequence ID" value="GFJ81641.1"/>
    <property type="molecule type" value="Genomic_DNA"/>
</dbReference>
<evidence type="ECO:0000313" key="3">
    <source>
        <dbReference type="Proteomes" id="UP000482800"/>
    </source>
</evidence>
<protein>
    <recommendedName>
        <fullName evidence="4">DUF4389 domain-containing protein</fullName>
    </recommendedName>
</protein>
<keyword evidence="3" id="KW-1185">Reference proteome</keyword>
<proteinExistence type="predicted"/>
<sequence length="430" mass="45228">MPRADGRETDMRAGRIVAVVVGAVLAVVGLAAVAGGGALMAVHAVARDGAGYYQSPTERVDTPTAALAARLELGADLADEVVPERPVGTLRVRAESVDGSALFVGVAPTRDVDRWLAGTAYERVDQVRYGPFRTETHLVAGDEPAGAPAGQAFWVATATGAGSQELTWPSERGDWTVVLMNADGRTGVAADVSVGAKTGVLLPLGAALAVAGLPLLAAGVVIMLIALKGTAPPDLAADREPAVVPGSYPVRLDGHLDAGLSRWLWLVKWLLVLPHLFVLALLWLAFVPLTIVAGVAILFTARYPRAIFDFNVGVLRWTWRVCYYGYSALATDRYPPFSLASDPAYPADLTVAYPQRLSPVSCSSSGGCWPFPTTSSWPCLPAAGPVVGAGSRTSGAWRLAGWSAFSWSWRRSYCCSPAATRSPSSTSSWV</sequence>
<dbReference type="AlphaFoldDB" id="A0A6V8KGP4"/>
<comment type="caution">
    <text evidence="2">The sequence shown here is derived from an EMBL/GenBank/DDBJ whole genome shotgun (WGS) entry which is preliminary data.</text>
</comment>
<feature type="transmembrane region" description="Helical" evidence="1">
    <location>
        <begin position="16"/>
        <end position="42"/>
    </location>
</feature>
<keyword evidence="1" id="KW-0472">Membrane</keyword>
<dbReference type="Proteomes" id="UP000482800">
    <property type="component" value="Unassembled WGS sequence"/>
</dbReference>
<dbReference type="InterPro" id="IPR025498">
    <property type="entry name" value="DUF4389"/>
</dbReference>
<evidence type="ECO:0008006" key="4">
    <source>
        <dbReference type="Google" id="ProtNLM"/>
    </source>
</evidence>
<keyword evidence="1" id="KW-1133">Transmembrane helix</keyword>
<keyword evidence="1" id="KW-0812">Transmembrane</keyword>
<feature type="transmembrane region" description="Helical" evidence="1">
    <location>
        <begin position="272"/>
        <end position="299"/>
    </location>
</feature>
<accession>A0A6V8KGP4</accession>
<organism evidence="2 3">
    <name type="scientific">Phytohabitans houttuyneae</name>
    <dbReference type="NCBI Taxonomy" id="1076126"/>
    <lineage>
        <taxon>Bacteria</taxon>
        <taxon>Bacillati</taxon>
        <taxon>Actinomycetota</taxon>
        <taxon>Actinomycetes</taxon>
        <taxon>Micromonosporales</taxon>
        <taxon>Micromonosporaceae</taxon>
    </lineage>
</organism>
<gene>
    <name evidence="2" type="ORF">Phou_058210</name>
</gene>
<reference evidence="2 3" key="1">
    <citation type="submission" date="2020-03" db="EMBL/GenBank/DDBJ databases">
        <title>Whole genome shotgun sequence of Phytohabitans houttuyneae NBRC 108639.</title>
        <authorList>
            <person name="Komaki H."/>
            <person name="Tamura T."/>
        </authorList>
    </citation>
    <scope>NUCLEOTIDE SEQUENCE [LARGE SCALE GENOMIC DNA]</scope>
    <source>
        <strain evidence="2 3">NBRC 108639</strain>
    </source>
</reference>
<name>A0A6V8KGP4_9ACTN</name>
<feature type="transmembrane region" description="Helical" evidence="1">
    <location>
        <begin position="200"/>
        <end position="227"/>
    </location>
</feature>
<evidence type="ECO:0000313" key="2">
    <source>
        <dbReference type="EMBL" id="GFJ81641.1"/>
    </source>
</evidence>